<evidence type="ECO:0000256" key="2">
    <source>
        <dbReference type="ARBA" id="ARBA00001966"/>
    </source>
</evidence>
<gene>
    <name evidence="6" type="ORF">ACFQDH_11340</name>
</gene>
<dbReference type="SUPFAM" id="SSF142984">
    <property type="entry name" value="Nqo1 middle domain-like"/>
    <property type="match status" value="1"/>
</dbReference>
<dbReference type="SUPFAM" id="SSF142019">
    <property type="entry name" value="Nqo1 FMN-binding domain-like"/>
    <property type="match status" value="1"/>
</dbReference>
<dbReference type="RefSeq" id="WP_382401347.1">
    <property type="nucleotide sequence ID" value="NZ_JBHSWH010000001.1"/>
</dbReference>
<dbReference type="InterPro" id="IPR050837">
    <property type="entry name" value="ComplexI_51kDa_subunit"/>
</dbReference>
<dbReference type="InterPro" id="IPR019575">
    <property type="entry name" value="Nuop51_4Fe4S-bd"/>
</dbReference>
<evidence type="ECO:0000259" key="5">
    <source>
        <dbReference type="Pfam" id="PF10589"/>
    </source>
</evidence>
<comment type="caution">
    <text evidence="6">The sequence shown here is derived from an EMBL/GenBank/DDBJ whole genome shotgun (WGS) entry which is preliminary data.</text>
</comment>
<dbReference type="InterPro" id="IPR037225">
    <property type="entry name" value="Nuo51_FMN-bd_sf"/>
</dbReference>
<keyword evidence="7" id="KW-1185">Reference proteome</keyword>
<dbReference type="EMBL" id="JBHSWH010000001">
    <property type="protein sequence ID" value="MFC6705843.1"/>
    <property type="molecule type" value="Genomic_DNA"/>
</dbReference>
<keyword evidence="4" id="KW-0288">FMN</keyword>
<accession>A0ABW2AG32</accession>
<dbReference type="Gene3D" id="1.20.1440.230">
    <property type="entry name" value="NADH-ubiquinone oxidoreductase 51kDa subunit, iron-sulphur binding domain"/>
    <property type="match status" value="1"/>
</dbReference>
<dbReference type="PANTHER" id="PTHR11780">
    <property type="entry name" value="NADH-UBIQUINONE OXIDOREDUCTASE FLAVOPROTEIN 1 NDUFV1"/>
    <property type="match status" value="1"/>
</dbReference>
<sequence length="240" mass="24988">MSRSRPLVFGGKYAEGRRLRPTLVLNAETVWRVSQIARNGPRWFRSFGTPTEPGPRLVTIAGAVEHPGVIESAAGTPIAKLLRQASAAPYQAVSVGGLSSGFLSGPEAEQLRWESTVLMSHGCTIGSGVLRVIGAAECPVEYVAHTLEIAAGETAGQCGPCMFGVPAVASDFAAVVAGDAGRVPALRQRLGVLSGRGACHFPDGVAQHIAGALRVFGDDLDAHLAGRCVADHDWRTANAS</sequence>
<dbReference type="InterPro" id="IPR037207">
    <property type="entry name" value="Nuop51_4Fe4S-bd_sf"/>
</dbReference>
<proteinExistence type="predicted"/>
<keyword evidence="3" id="KW-0285">Flavoprotein</keyword>
<dbReference type="Proteomes" id="UP001596298">
    <property type="component" value="Unassembled WGS sequence"/>
</dbReference>
<comment type="cofactor">
    <cofactor evidence="2">
        <name>[4Fe-4S] cluster</name>
        <dbReference type="ChEBI" id="CHEBI:49883"/>
    </cofactor>
</comment>
<dbReference type="SUPFAM" id="SSF140490">
    <property type="entry name" value="Nqo1C-terminal domain-like"/>
    <property type="match status" value="1"/>
</dbReference>
<organism evidence="6 7">
    <name type="scientific">Flexivirga alba</name>
    <dbReference type="NCBI Taxonomy" id="702742"/>
    <lineage>
        <taxon>Bacteria</taxon>
        <taxon>Bacillati</taxon>
        <taxon>Actinomycetota</taxon>
        <taxon>Actinomycetes</taxon>
        <taxon>Micrococcales</taxon>
        <taxon>Dermacoccaceae</taxon>
        <taxon>Flexivirga</taxon>
    </lineage>
</organism>
<evidence type="ECO:0000256" key="1">
    <source>
        <dbReference type="ARBA" id="ARBA00001917"/>
    </source>
</evidence>
<dbReference type="Gene3D" id="3.10.20.600">
    <property type="match status" value="1"/>
</dbReference>
<reference evidence="7" key="1">
    <citation type="journal article" date="2019" name="Int. J. Syst. Evol. Microbiol.">
        <title>The Global Catalogue of Microorganisms (GCM) 10K type strain sequencing project: providing services to taxonomists for standard genome sequencing and annotation.</title>
        <authorList>
            <consortium name="The Broad Institute Genomics Platform"/>
            <consortium name="The Broad Institute Genome Sequencing Center for Infectious Disease"/>
            <person name="Wu L."/>
            <person name="Ma J."/>
        </authorList>
    </citation>
    <scope>NUCLEOTIDE SEQUENCE [LARGE SCALE GENOMIC DNA]</scope>
    <source>
        <strain evidence="7">CCUG 58127</strain>
    </source>
</reference>
<evidence type="ECO:0000256" key="3">
    <source>
        <dbReference type="ARBA" id="ARBA00022630"/>
    </source>
</evidence>
<dbReference type="PANTHER" id="PTHR11780:SF10">
    <property type="entry name" value="NADH DEHYDROGENASE [UBIQUINONE] FLAVOPROTEIN 1, MITOCHONDRIAL"/>
    <property type="match status" value="1"/>
</dbReference>
<evidence type="ECO:0000256" key="4">
    <source>
        <dbReference type="ARBA" id="ARBA00022643"/>
    </source>
</evidence>
<protein>
    <submittedName>
        <fullName evidence="6">NADH-ubiquinone oxidoreductase-F iron-sulfur binding region domain-containing protein</fullName>
    </submittedName>
</protein>
<dbReference type="Pfam" id="PF10589">
    <property type="entry name" value="NADH_4Fe-4S"/>
    <property type="match status" value="1"/>
</dbReference>
<feature type="domain" description="NADH-ubiquinone oxidoreductase 51kDa subunit iron-sulphur binding" evidence="5">
    <location>
        <begin position="142"/>
        <end position="223"/>
    </location>
</feature>
<dbReference type="Gene3D" id="3.40.50.11540">
    <property type="entry name" value="NADH-ubiquinone oxidoreductase 51kDa subunit"/>
    <property type="match status" value="1"/>
</dbReference>
<evidence type="ECO:0000313" key="6">
    <source>
        <dbReference type="EMBL" id="MFC6705843.1"/>
    </source>
</evidence>
<name>A0ABW2AG32_9MICO</name>
<evidence type="ECO:0000313" key="7">
    <source>
        <dbReference type="Proteomes" id="UP001596298"/>
    </source>
</evidence>
<comment type="cofactor">
    <cofactor evidence="1">
        <name>FMN</name>
        <dbReference type="ChEBI" id="CHEBI:58210"/>
    </cofactor>
</comment>